<dbReference type="Proteomes" id="UP001321520">
    <property type="component" value="Chromosome"/>
</dbReference>
<dbReference type="InterPro" id="IPR035965">
    <property type="entry name" value="PAS-like_dom_sf"/>
</dbReference>
<evidence type="ECO:0000313" key="16">
    <source>
        <dbReference type="EMBL" id="WKD48270.1"/>
    </source>
</evidence>
<feature type="transmembrane region" description="Helical" evidence="13">
    <location>
        <begin position="385"/>
        <end position="403"/>
    </location>
</feature>
<evidence type="ECO:0000256" key="12">
    <source>
        <dbReference type="SAM" id="Coils"/>
    </source>
</evidence>
<comment type="subcellular location">
    <subcellularLocation>
        <location evidence="2">Membrane</location>
        <topology evidence="2">Multi-pass membrane protein</topology>
    </subcellularLocation>
</comment>
<keyword evidence="12" id="KW-0175">Coiled coil</keyword>
<evidence type="ECO:0000256" key="1">
    <source>
        <dbReference type="ARBA" id="ARBA00000085"/>
    </source>
</evidence>
<dbReference type="CDD" id="cd00082">
    <property type="entry name" value="HisKA"/>
    <property type="match status" value="1"/>
</dbReference>
<feature type="transmembrane region" description="Helical" evidence="13">
    <location>
        <begin position="6"/>
        <end position="24"/>
    </location>
</feature>
<reference evidence="16 17" key="1">
    <citation type="submission" date="2022-05" db="EMBL/GenBank/DDBJ databases">
        <title>Microbulbifer sp. nov., isolated from sponge.</title>
        <authorList>
            <person name="Gao L."/>
        </authorList>
    </citation>
    <scope>NUCLEOTIDE SEQUENCE [LARGE SCALE GENOMIC DNA]</scope>
    <source>
        <strain evidence="16 17">MI-G</strain>
    </source>
</reference>
<dbReference type="EC" id="2.7.13.3" evidence="4"/>
<dbReference type="CDD" id="cd00156">
    <property type="entry name" value="REC"/>
    <property type="match status" value="1"/>
</dbReference>
<dbReference type="SUPFAM" id="SSF47384">
    <property type="entry name" value="Homodimeric domain of signal transducing histidine kinase"/>
    <property type="match status" value="1"/>
</dbReference>
<feature type="transmembrane region" description="Helical" evidence="13">
    <location>
        <begin position="113"/>
        <end position="131"/>
    </location>
</feature>
<evidence type="ECO:0000259" key="15">
    <source>
        <dbReference type="PROSITE" id="PS50110"/>
    </source>
</evidence>
<dbReference type="Gene3D" id="1.20.1730.10">
    <property type="entry name" value="Sodium/glucose cotransporter"/>
    <property type="match status" value="1"/>
</dbReference>
<dbReference type="SUPFAM" id="SSF52172">
    <property type="entry name" value="CheY-like"/>
    <property type="match status" value="1"/>
</dbReference>
<dbReference type="SUPFAM" id="SSF55785">
    <property type="entry name" value="PYP-like sensor domain (PAS domain)"/>
    <property type="match status" value="1"/>
</dbReference>
<comment type="similarity">
    <text evidence="3">Belongs to the sodium:solute symporter (SSF) (TC 2.A.21) family.</text>
</comment>
<evidence type="ECO:0000259" key="14">
    <source>
        <dbReference type="PROSITE" id="PS50109"/>
    </source>
</evidence>
<evidence type="ECO:0000256" key="9">
    <source>
        <dbReference type="ARBA" id="ARBA00022989"/>
    </source>
</evidence>
<feature type="transmembrane region" description="Helical" evidence="13">
    <location>
        <begin position="151"/>
        <end position="171"/>
    </location>
</feature>
<dbReference type="InterPro" id="IPR004358">
    <property type="entry name" value="Sig_transdc_His_kin-like_C"/>
</dbReference>
<accession>A0ABY9E5H7</accession>
<dbReference type="SMART" id="SM00388">
    <property type="entry name" value="HisKA"/>
    <property type="match status" value="1"/>
</dbReference>
<feature type="transmembrane region" description="Helical" evidence="13">
    <location>
        <begin position="183"/>
        <end position="206"/>
    </location>
</feature>
<dbReference type="InterPro" id="IPR036097">
    <property type="entry name" value="HisK_dim/P_sf"/>
</dbReference>
<evidence type="ECO:0000256" key="10">
    <source>
        <dbReference type="ARBA" id="ARBA00023136"/>
    </source>
</evidence>
<feature type="transmembrane region" description="Helical" evidence="13">
    <location>
        <begin position="36"/>
        <end position="54"/>
    </location>
</feature>
<feature type="transmembrane region" description="Helical" evidence="13">
    <location>
        <begin position="438"/>
        <end position="456"/>
    </location>
</feature>
<keyword evidence="7 13" id="KW-0812">Transmembrane</keyword>
<feature type="domain" description="Histidine kinase" evidence="14">
    <location>
        <begin position="756"/>
        <end position="970"/>
    </location>
</feature>
<dbReference type="InterPro" id="IPR005467">
    <property type="entry name" value="His_kinase_dom"/>
</dbReference>
<keyword evidence="9 13" id="KW-1133">Transmembrane helix</keyword>
<dbReference type="Gene3D" id="3.30.565.10">
    <property type="entry name" value="Histidine kinase-like ATPase, C-terminal domain"/>
    <property type="match status" value="1"/>
</dbReference>
<dbReference type="PROSITE" id="PS50283">
    <property type="entry name" value="NA_SOLUT_SYMP_3"/>
    <property type="match status" value="1"/>
</dbReference>
<dbReference type="PROSITE" id="PS50109">
    <property type="entry name" value="HIS_KIN"/>
    <property type="match status" value="1"/>
</dbReference>
<evidence type="ECO:0000256" key="2">
    <source>
        <dbReference type="ARBA" id="ARBA00004141"/>
    </source>
</evidence>
<dbReference type="Gene3D" id="1.10.287.130">
    <property type="match status" value="1"/>
</dbReference>
<evidence type="ECO:0000256" key="4">
    <source>
        <dbReference type="ARBA" id="ARBA00012438"/>
    </source>
</evidence>
<feature type="modified residue" description="4-aspartylphosphate" evidence="11">
    <location>
        <position position="1037"/>
    </location>
</feature>
<dbReference type="SMART" id="SM00387">
    <property type="entry name" value="HATPase_c"/>
    <property type="match status" value="1"/>
</dbReference>
<dbReference type="InterPro" id="IPR003594">
    <property type="entry name" value="HATPase_dom"/>
</dbReference>
<feature type="transmembrane region" description="Helical" evidence="13">
    <location>
        <begin position="409"/>
        <end position="431"/>
    </location>
</feature>
<dbReference type="InterPro" id="IPR001734">
    <property type="entry name" value="Na/solute_symporter"/>
</dbReference>
<feature type="transmembrane region" description="Helical" evidence="13">
    <location>
        <begin position="239"/>
        <end position="258"/>
    </location>
</feature>
<feature type="transmembrane region" description="Helical" evidence="13">
    <location>
        <begin position="278"/>
        <end position="302"/>
    </location>
</feature>
<dbReference type="PANTHER" id="PTHR43047:SF9">
    <property type="entry name" value="HISTIDINE KINASE"/>
    <property type="match status" value="1"/>
</dbReference>
<evidence type="ECO:0000256" key="3">
    <source>
        <dbReference type="ARBA" id="ARBA00006434"/>
    </source>
</evidence>
<proteinExistence type="inferred from homology"/>
<organism evidence="16 17">
    <name type="scientific">Microbulbifer spongiae</name>
    <dbReference type="NCBI Taxonomy" id="2944933"/>
    <lineage>
        <taxon>Bacteria</taxon>
        <taxon>Pseudomonadati</taxon>
        <taxon>Pseudomonadota</taxon>
        <taxon>Gammaproteobacteria</taxon>
        <taxon>Cellvibrionales</taxon>
        <taxon>Microbulbiferaceae</taxon>
        <taxon>Microbulbifer</taxon>
    </lineage>
</organism>
<evidence type="ECO:0000256" key="13">
    <source>
        <dbReference type="SAM" id="Phobius"/>
    </source>
</evidence>
<keyword evidence="8 16" id="KW-0418">Kinase</keyword>
<dbReference type="PROSITE" id="PS50110">
    <property type="entry name" value="RESPONSE_REGULATORY"/>
    <property type="match status" value="1"/>
</dbReference>
<dbReference type="Pfam" id="PF00072">
    <property type="entry name" value="Response_reg"/>
    <property type="match status" value="1"/>
</dbReference>
<name>A0ABY9E5H7_9GAMM</name>
<dbReference type="Pfam" id="PF00512">
    <property type="entry name" value="HisKA"/>
    <property type="match status" value="1"/>
</dbReference>
<dbReference type="InterPro" id="IPR038377">
    <property type="entry name" value="Na/Glc_symporter_sf"/>
</dbReference>
<feature type="coiled-coil region" evidence="12">
    <location>
        <begin position="708"/>
        <end position="742"/>
    </location>
</feature>
<dbReference type="Pfam" id="PF12860">
    <property type="entry name" value="PAS_7"/>
    <property type="match status" value="1"/>
</dbReference>
<dbReference type="SMART" id="SM00448">
    <property type="entry name" value="REC"/>
    <property type="match status" value="1"/>
</dbReference>
<dbReference type="PANTHER" id="PTHR43047">
    <property type="entry name" value="TWO-COMPONENT HISTIDINE PROTEIN KINASE"/>
    <property type="match status" value="1"/>
</dbReference>
<evidence type="ECO:0000256" key="5">
    <source>
        <dbReference type="ARBA" id="ARBA00022553"/>
    </source>
</evidence>
<keyword evidence="6" id="KW-0808">Transferase</keyword>
<dbReference type="InterPro" id="IPR003661">
    <property type="entry name" value="HisK_dim/P_dom"/>
</dbReference>
<comment type="catalytic activity">
    <reaction evidence="1">
        <text>ATP + protein L-histidine = ADP + protein N-phospho-L-histidine.</text>
        <dbReference type="EC" id="2.7.13.3"/>
    </reaction>
</comment>
<evidence type="ECO:0000256" key="7">
    <source>
        <dbReference type="ARBA" id="ARBA00022692"/>
    </source>
</evidence>
<evidence type="ECO:0000313" key="17">
    <source>
        <dbReference type="Proteomes" id="UP001321520"/>
    </source>
</evidence>
<evidence type="ECO:0000256" key="8">
    <source>
        <dbReference type="ARBA" id="ARBA00022777"/>
    </source>
</evidence>
<feature type="transmembrane region" description="Helical" evidence="13">
    <location>
        <begin position="468"/>
        <end position="492"/>
    </location>
</feature>
<dbReference type="Gene3D" id="3.30.450.20">
    <property type="entry name" value="PAS domain"/>
    <property type="match status" value="1"/>
</dbReference>
<keyword evidence="5 11" id="KW-0597">Phosphoprotein</keyword>
<dbReference type="GO" id="GO:0016301">
    <property type="term" value="F:kinase activity"/>
    <property type="evidence" value="ECO:0007669"/>
    <property type="project" value="UniProtKB-KW"/>
</dbReference>
<keyword evidence="10 13" id="KW-0472">Membrane</keyword>
<evidence type="ECO:0000256" key="6">
    <source>
        <dbReference type="ARBA" id="ARBA00022679"/>
    </source>
</evidence>
<protein>
    <recommendedName>
        <fullName evidence="4">histidine kinase</fullName>
        <ecNumber evidence="4">2.7.13.3</ecNumber>
    </recommendedName>
</protein>
<keyword evidence="17" id="KW-1185">Reference proteome</keyword>
<dbReference type="RefSeq" id="WP_301413952.1">
    <property type="nucleotide sequence ID" value="NZ_CP098023.1"/>
</dbReference>
<dbReference type="InterPro" id="IPR011006">
    <property type="entry name" value="CheY-like_superfamily"/>
</dbReference>
<feature type="transmembrane region" description="Helical" evidence="13">
    <location>
        <begin position="322"/>
        <end position="346"/>
    </location>
</feature>
<dbReference type="CDD" id="cd00130">
    <property type="entry name" value="PAS"/>
    <property type="match status" value="1"/>
</dbReference>
<sequence>MFSLMTLAVLGLAYLLLLFAVAFWGDRLPVRRIGSVKPLLLALAGTYTSAWMFFGTPAQAVEDGWLLPPTFVGATLMLAFGAPLLRRFVKLTKQQGCTSIADFISAQYGGSQLLAAVVAAVALVAVLPYLALQLRAISDSFLLLTDASVSFTPTITLVIGVTLGLFALMFGTRNIDSGAHRNGMLMAVALEALIKILAFVAVGYYATHLLFDGPWDLARSALNSERLQLLAASRPADTGFFATIVLGMAAMFCLPRQFHILMIESDSDKDIHTLRKLIPFYLGILTLFIAPVGYAGYLWLPAHYDNPERFVLALPLESGNPGLALLAFIGGLSAGASMIIVATIALSTMIANTMVVPWWLQRAQQTPQQAPQQALGHNLRRVRRVIIAGIMGCALLVNASMGAEVRLGTFGLLSLVLVAQLAPAMIASLYWRRARAEGVVAGLLAGTAVWTVSPLANALGYPDLLGRALGFSALTIGCVLGLGLNTLLLWCVSQWYNHHSTTTAARDESPGQLDKNALFRLLARFIGADAAHKTFAGVKNRQTGDKALFTPYRDITEKVLAGIVGSSSAQRLLRELGSAKAPAIDAASEIYRFGRSLLQSSIDNIEQGISVIDGNLNLVAWNRRYLALFHYPGPLIYVGQPVAELVRYNAERGECGPGAVEEHVRKRVAHLRRGTAYKVRRYRRDGTVLEIRGMPLPEGGFVTTYTDISDYAHAVRELEDIRNSLEQKVSQRTAEIERVNRDLQEAMASKTRFLASASHDLVQPLNASRLFLDALAGHDLDSDSRTLVHRTDDALHAAERLITDMLQLARMDAGDIKPQLQPLALSSILDVAVAEARLQLRQKAGPTLQLRYRPSSYWVASDPNMLRRVVQNLLENAIKYTRHGGILIGCRTRGDHLCLEIWDTGVGIAPEQQNAIFEEFTRLGGASEGHGYGLGLATVKRLCHLLKTPLALRSRVGHGSVFRLSLTRTGVLPGPPAVAVTGPGAAQPIHLQVLCIDNEPRVLQAMQALLQGWGCAIRVSTGRQTRDLTLPDVMLMDYHLDDATNGIALARQLFVQWGGGCPCIVISAENTDQVRTRAQHAGFYFLQKPIRPAALRALLSSIAQQSIPTKVE</sequence>
<dbReference type="PRINTS" id="PR00344">
    <property type="entry name" value="BCTRLSENSOR"/>
</dbReference>
<dbReference type="EMBL" id="CP098023">
    <property type="protein sequence ID" value="WKD48270.1"/>
    <property type="molecule type" value="Genomic_DNA"/>
</dbReference>
<dbReference type="InterPro" id="IPR000014">
    <property type="entry name" value="PAS"/>
</dbReference>
<dbReference type="Pfam" id="PF02518">
    <property type="entry name" value="HATPase_c"/>
    <property type="match status" value="1"/>
</dbReference>
<feature type="domain" description="Response regulatory" evidence="15">
    <location>
        <begin position="992"/>
        <end position="1103"/>
    </location>
</feature>
<dbReference type="CDD" id="cd10322">
    <property type="entry name" value="SLC5sbd"/>
    <property type="match status" value="1"/>
</dbReference>
<dbReference type="SUPFAM" id="SSF55874">
    <property type="entry name" value="ATPase domain of HSP90 chaperone/DNA topoisomerase II/histidine kinase"/>
    <property type="match status" value="1"/>
</dbReference>
<dbReference type="CDD" id="cd00075">
    <property type="entry name" value="HATPase"/>
    <property type="match status" value="1"/>
</dbReference>
<feature type="transmembrane region" description="Helical" evidence="13">
    <location>
        <begin position="66"/>
        <end position="85"/>
    </location>
</feature>
<dbReference type="Gene3D" id="3.40.50.2300">
    <property type="match status" value="1"/>
</dbReference>
<gene>
    <name evidence="16" type="ORF">M8T91_10000</name>
</gene>
<dbReference type="InterPro" id="IPR001789">
    <property type="entry name" value="Sig_transdc_resp-reg_receiver"/>
</dbReference>
<dbReference type="InterPro" id="IPR036890">
    <property type="entry name" value="HATPase_C_sf"/>
</dbReference>
<evidence type="ECO:0000256" key="11">
    <source>
        <dbReference type="PROSITE-ProRule" id="PRU00169"/>
    </source>
</evidence>